<dbReference type="SUPFAM" id="SSF82171">
    <property type="entry name" value="DPP6 N-terminal domain-like"/>
    <property type="match status" value="1"/>
</dbReference>
<dbReference type="PRINTS" id="PR01021">
    <property type="entry name" value="OMPADOMAIN"/>
</dbReference>
<organism evidence="7 8">
    <name type="scientific">Cesiribacter andamanensis AMV16</name>
    <dbReference type="NCBI Taxonomy" id="1279009"/>
    <lineage>
        <taxon>Bacteria</taxon>
        <taxon>Pseudomonadati</taxon>
        <taxon>Bacteroidota</taxon>
        <taxon>Cytophagia</taxon>
        <taxon>Cytophagales</taxon>
        <taxon>Cesiribacteraceae</taxon>
        <taxon>Cesiribacter</taxon>
    </lineage>
</organism>
<evidence type="ECO:0000256" key="2">
    <source>
        <dbReference type="ARBA" id="ARBA00023136"/>
    </source>
</evidence>
<dbReference type="GO" id="GO:0016491">
    <property type="term" value="F:oxidoreductase activity"/>
    <property type="evidence" value="ECO:0007669"/>
    <property type="project" value="UniProtKB-KW"/>
</dbReference>
<feature type="domain" description="OmpA-like" evidence="6">
    <location>
        <begin position="659"/>
        <end position="775"/>
    </location>
</feature>
<protein>
    <submittedName>
        <fullName evidence="7">Photosystem I chlorophyll a apoprotein</fullName>
        <ecNumber evidence="7">1.97.1.12</ecNumber>
    </submittedName>
</protein>
<evidence type="ECO:0000256" key="4">
    <source>
        <dbReference type="PROSITE-ProRule" id="PRU00473"/>
    </source>
</evidence>
<dbReference type="AlphaFoldDB" id="M7MXV5"/>
<dbReference type="eggNOG" id="COG0823">
    <property type="taxonomic scope" value="Bacteria"/>
</dbReference>
<keyword evidence="2 4" id="KW-0472">Membrane</keyword>
<dbReference type="InterPro" id="IPR011990">
    <property type="entry name" value="TPR-like_helical_dom_sf"/>
</dbReference>
<dbReference type="InterPro" id="IPR036737">
    <property type="entry name" value="OmpA-like_sf"/>
</dbReference>
<keyword evidence="8" id="KW-1185">Reference proteome</keyword>
<dbReference type="InterPro" id="IPR011659">
    <property type="entry name" value="WD40"/>
</dbReference>
<dbReference type="PANTHER" id="PTHR30329">
    <property type="entry name" value="STATOR ELEMENT OF FLAGELLAR MOTOR COMPLEX"/>
    <property type="match status" value="1"/>
</dbReference>
<comment type="subcellular location">
    <subcellularLocation>
        <location evidence="1">Cell outer membrane</location>
    </subcellularLocation>
</comment>
<dbReference type="eggNOG" id="COG0457">
    <property type="taxonomic scope" value="Bacteria"/>
</dbReference>
<name>M7MXV5_9BACT</name>
<accession>M7MXV5</accession>
<dbReference type="GO" id="GO:0009279">
    <property type="term" value="C:cell outer membrane"/>
    <property type="evidence" value="ECO:0007669"/>
    <property type="project" value="UniProtKB-SubCell"/>
</dbReference>
<dbReference type="RefSeq" id="WP_009196987.1">
    <property type="nucleotide sequence ID" value="NZ_AODQ01000130.1"/>
</dbReference>
<evidence type="ECO:0000256" key="3">
    <source>
        <dbReference type="ARBA" id="ARBA00023237"/>
    </source>
</evidence>
<evidence type="ECO:0000256" key="5">
    <source>
        <dbReference type="SAM" id="SignalP"/>
    </source>
</evidence>
<sequence length="775" mass="86389">MRTIYSIQTPSTKGLAALLLLCLLQLAALAQQPSQTVYRAEKLFEIGNYADALKGYQEAIQAGEGSPYLLYKAGRCYLESKQFAEKIKALPLLQQAAPGADKLPAEYQLALGDAFYVNARPLEALQAYERYQKLVAKDAAKQKTVKERKAQAQLAQEHMSNAKQVALQPLQNGVNTEFTEYNPVVSADESLMAYTLLKPADSRSSQKALEQIMLVKKEGGSWSAPQPLKVSNFNAGTAGLSADGQQMIIYLQDNTGGNLYLLKRSGDSWGKPQEMPGDLNSRFVETTASITPDGKTIYFASNRPGGRGGMDIYKTELQPNGSWGRAQNLGPQINTEADEDAPFIHPDGRTLYFTSNGRGSLGGNDVFRTHLLAGQWSIPQNMGYPINTVANESYFTLTADGSRAYFSTDRPGGRGEQDIYTFSMPEQDRNIPLTMIKGRILAGEREQPVPTKIFVVDVQTGNKLEYVYHPDPKTGNYLIILPPGRNYDLIVKAEGYLPYSINVNIPNQDYFHELYQQIFLRPIKQFDVVVGQEVKVQNAFYDTGQPLHHDLKKIKESTMVKGDSIDVYEMMETIIGAGDKAAYEYLLELMYTVNPIENVDFSAANNRITEDAEAIYYYEENDKTKLEAKKVGNETIYTLPTLRVTEASKMQAKSGGAPYRQELLKPVYKIYFDVDSKTLKPADEQKLQEIIRLFESHEQLGVEISGYASKDGNAEHNRTLSNERAIAVLDYFNKRGVGRRRIVAKGLGATTNQETNAQEGRRVEVRIIDLSQASK</sequence>
<evidence type="ECO:0000259" key="6">
    <source>
        <dbReference type="PROSITE" id="PS51123"/>
    </source>
</evidence>
<feature type="signal peptide" evidence="5">
    <location>
        <begin position="1"/>
        <end position="30"/>
    </location>
</feature>
<dbReference type="eggNOG" id="COG2885">
    <property type="taxonomic scope" value="Bacteria"/>
</dbReference>
<gene>
    <name evidence="7" type="primary">psaB_2</name>
    <name evidence="7" type="ORF">ADICEAN_03607</name>
</gene>
<evidence type="ECO:0000256" key="1">
    <source>
        <dbReference type="ARBA" id="ARBA00004442"/>
    </source>
</evidence>
<dbReference type="Gene3D" id="3.30.1330.60">
    <property type="entry name" value="OmpA-like domain"/>
    <property type="match status" value="1"/>
</dbReference>
<keyword evidence="7" id="KW-0560">Oxidoreductase</keyword>
<evidence type="ECO:0000313" key="7">
    <source>
        <dbReference type="EMBL" id="EMR01258.1"/>
    </source>
</evidence>
<dbReference type="InterPro" id="IPR006664">
    <property type="entry name" value="OMP_bac"/>
</dbReference>
<keyword evidence="3" id="KW-0998">Cell outer membrane</keyword>
<comment type="caution">
    <text evidence="7">The sequence shown here is derived from an EMBL/GenBank/DDBJ whole genome shotgun (WGS) entry which is preliminary data.</text>
</comment>
<dbReference type="PANTHER" id="PTHR30329:SF21">
    <property type="entry name" value="LIPOPROTEIN YIAD-RELATED"/>
    <property type="match status" value="1"/>
</dbReference>
<dbReference type="Pfam" id="PF00691">
    <property type="entry name" value="OmpA"/>
    <property type="match status" value="1"/>
</dbReference>
<dbReference type="PROSITE" id="PS51123">
    <property type="entry name" value="OMPA_2"/>
    <property type="match status" value="1"/>
</dbReference>
<dbReference type="SUPFAM" id="SSF103088">
    <property type="entry name" value="OmpA-like"/>
    <property type="match status" value="1"/>
</dbReference>
<dbReference type="OrthoDB" id="1488841at2"/>
<dbReference type="EC" id="1.97.1.12" evidence="7"/>
<dbReference type="InterPro" id="IPR006665">
    <property type="entry name" value="OmpA-like"/>
</dbReference>
<dbReference type="CDD" id="cd07185">
    <property type="entry name" value="OmpA_C-like"/>
    <property type="match status" value="1"/>
</dbReference>
<proteinExistence type="predicted"/>
<feature type="chain" id="PRO_5004081874" evidence="5">
    <location>
        <begin position="31"/>
        <end position="775"/>
    </location>
</feature>
<keyword evidence="5" id="KW-0732">Signal</keyword>
<dbReference type="Gene3D" id="1.25.40.10">
    <property type="entry name" value="Tetratricopeptide repeat domain"/>
    <property type="match status" value="1"/>
</dbReference>
<dbReference type="Proteomes" id="UP000011910">
    <property type="component" value="Unassembled WGS sequence"/>
</dbReference>
<dbReference type="PATRIC" id="fig|1279009.4.peg.3649"/>
<dbReference type="InterPro" id="IPR050330">
    <property type="entry name" value="Bact_OuterMem_StrucFunc"/>
</dbReference>
<dbReference type="InterPro" id="IPR011042">
    <property type="entry name" value="6-blade_b-propeller_TolB-like"/>
</dbReference>
<dbReference type="SUPFAM" id="SSF48452">
    <property type="entry name" value="TPR-like"/>
    <property type="match status" value="1"/>
</dbReference>
<reference evidence="7 8" key="1">
    <citation type="journal article" date="2013" name="Genome Announc.">
        <title>Draft Genome Sequence of Cesiribacter andamanensis Strain AMV16T, Isolated from a Soil Sample from a Mud Volcano in the Andaman Islands, India.</title>
        <authorList>
            <person name="Shivaji S."/>
            <person name="Ara S."/>
            <person name="Begum Z."/>
            <person name="Srinivas T.N."/>
            <person name="Singh A."/>
            <person name="Kumar Pinnaka A."/>
        </authorList>
    </citation>
    <scope>NUCLEOTIDE SEQUENCE [LARGE SCALE GENOMIC DNA]</scope>
    <source>
        <strain evidence="7 8">AMV16</strain>
    </source>
</reference>
<evidence type="ECO:0000313" key="8">
    <source>
        <dbReference type="Proteomes" id="UP000011910"/>
    </source>
</evidence>
<dbReference type="Gene3D" id="2.120.10.30">
    <property type="entry name" value="TolB, C-terminal domain"/>
    <property type="match status" value="1"/>
</dbReference>
<dbReference type="STRING" id="1279009.ADICEAN_03607"/>
<dbReference type="EMBL" id="AODQ01000130">
    <property type="protein sequence ID" value="EMR01258.1"/>
    <property type="molecule type" value="Genomic_DNA"/>
</dbReference>
<dbReference type="Pfam" id="PF07676">
    <property type="entry name" value="PD40"/>
    <property type="match status" value="3"/>
</dbReference>